<evidence type="ECO:0000313" key="3">
    <source>
        <dbReference type="EMBL" id="KMV14292.1"/>
    </source>
</evidence>
<dbReference type="NCBIfam" id="TIGR00996">
    <property type="entry name" value="Mtu_fam_mce"/>
    <property type="match status" value="1"/>
</dbReference>
<name>A0A0J8TYV1_9MYCO</name>
<dbReference type="Proteomes" id="UP000037594">
    <property type="component" value="Unassembled WGS sequence"/>
</dbReference>
<protein>
    <submittedName>
        <fullName evidence="3">Mammalian cell entry protein</fullName>
    </submittedName>
</protein>
<dbReference type="GO" id="GO:0005576">
    <property type="term" value="C:extracellular region"/>
    <property type="evidence" value="ECO:0007669"/>
    <property type="project" value="TreeGrafter"/>
</dbReference>
<dbReference type="PANTHER" id="PTHR33371">
    <property type="entry name" value="INTERMEMBRANE PHOSPHOLIPID TRANSPORT SYSTEM BINDING PROTEIN MLAD-RELATED"/>
    <property type="match status" value="1"/>
</dbReference>
<dbReference type="PATRIC" id="fig|451644.5.peg.6346"/>
<dbReference type="OrthoDB" id="4368973at2"/>
<evidence type="ECO:0000259" key="2">
    <source>
        <dbReference type="Pfam" id="PF11887"/>
    </source>
</evidence>
<dbReference type="InterPro" id="IPR003399">
    <property type="entry name" value="Mce/MlaD"/>
</dbReference>
<dbReference type="RefSeq" id="WP_047040099.1">
    <property type="nucleotide sequence ID" value="NZ_LFOD01000051.1"/>
</dbReference>
<accession>A0A0J8TYV1</accession>
<reference evidence="3 4" key="1">
    <citation type="submission" date="2015-06" db="EMBL/GenBank/DDBJ databases">
        <title>Genome sequence of Mycobacterium conceptionense strain MLE.</title>
        <authorList>
            <person name="Greninger A.L."/>
            <person name="Cunningham G."/>
            <person name="Chiu C.Y."/>
            <person name="Miller S."/>
        </authorList>
    </citation>
    <scope>NUCLEOTIDE SEQUENCE [LARGE SCALE GENOMIC DNA]</scope>
    <source>
        <strain evidence="3 4">MLE</strain>
    </source>
</reference>
<proteinExistence type="predicted"/>
<dbReference type="InterPro" id="IPR024516">
    <property type="entry name" value="Mce_C"/>
</dbReference>
<dbReference type="Pfam" id="PF11887">
    <property type="entry name" value="Mce4_CUP1"/>
    <property type="match status" value="1"/>
</dbReference>
<dbReference type="Pfam" id="PF02470">
    <property type="entry name" value="MlaD"/>
    <property type="match status" value="1"/>
</dbReference>
<evidence type="ECO:0000313" key="4">
    <source>
        <dbReference type="Proteomes" id="UP000037594"/>
    </source>
</evidence>
<organism evidence="3 4">
    <name type="scientific">Mycolicibacterium conceptionense</name>
    <dbReference type="NCBI Taxonomy" id="451644"/>
    <lineage>
        <taxon>Bacteria</taxon>
        <taxon>Bacillati</taxon>
        <taxon>Actinomycetota</taxon>
        <taxon>Actinomycetes</taxon>
        <taxon>Mycobacteriales</taxon>
        <taxon>Mycobacteriaceae</taxon>
        <taxon>Mycolicibacterium</taxon>
    </lineage>
</organism>
<feature type="domain" description="Mammalian cell entry C-terminal" evidence="2">
    <location>
        <begin position="129"/>
        <end position="316"/>
    </location>
</feature>
<dbReference type="InterPro" id="IPR052336">
    <property type="entry name" value="MlaD_Phospholipid_Transporter"/>
</dbReference>
<dbReference type="PANTHER" id="PTHR33371:SF15">
    <property type="entry name" value="LIPOPROTEIN LPRN"/>
    <property type="match status" value="1"/>
</dbReference>
<dbReference type="InterPro" id="IPR005693">
    <property type="entry name" value="Mce"/>
</dbReference>
<feature type="domain" description="Mce/MlaD" evidence="1">
    <location>
        <begin position="46"/>
        <end position="120"/>
    </location>
</feature>
<dbReference type="AlphaFoldDB" id="A0A0J8TYV1"/>
<sequence>MTSLLGTHVTRRYRNVLSIGVIAVLSGCSSGLESLPLSSPSVGGETYTLTAVFTNALNLPAHAKVKVGGADIGEVEKIQAKEFTAQVTMRIREDVSIYDGATVELRSATPLGDLFVAVQPHPDQQSASTPLADGDVIPLAATSAGATVEELLSSAAVLVNGGVIRSLTHILNGAGSAVGDSGTKIADLLHQSNRLIAQLNARSDEITEALHRTSELASSLSARQHTINAALAAADPAIAVIADNRDQIVALIGSVARTTRQLSRFPSLQGTDSRSLIADLNRLSDAFNDASIDPNTSLTTFNRIVPRLLKLTSGANLHAAGDVEQIALGALPDMNYPGDPMTHGPDGTDWHAMIGSLRYQWNLLLNRIYGPQR</sequence>
<gene>
    <name evidence="3" type="ORF">ACT17_30945</name>
</gene>
<evidence type="ECO:0000259" key="1">
    <source>
        <dbReference type="Pfam" id="PF02470"/>
    </source>
</evidence>
<dbReference type="EMBL" id="LFOD01000051">
    <property type="protein sequence ID" value="KMV14292.1"/>
    <property type="molecule type" value="Genomic_DNA"/>
</dbReference>
<comment type="caution">
    <text evidence="3">The sequence shown here is derived from an EMBL/GenBank/DDBJ whole genome shotgun (WGS) entry which is preliminary data.</text>
</comment>